<name>A0A6M3JC61_9ZZZZ</name>
<organism evidence="1">
    <name type="scientific">viral metagenome</name>
    <dbReference type="NCBI Taxonomy" id="1070528"/>
    <lineage>
        <taxon>unclassified sequences</taxon>
        <taxon>metagenomes</taxon>
        <taxon>organismal metagenomes</taxon>
    </lineage>
</organism>
<dbReference type="AlphaFoldDB" id="A0A6M3JC61"/>
<reference evidence="1" key="1">
    <citation type="submission" date="2020-03" db="EMBL/GenBank/DDBJ databases">
        <title>The deep terrestrial virosphere.</title>
        <authorList>
            <person name="Holmfeldt K."/>
            <person name="Nilsson E."/>
            <person name="Simone D."/>
            <person name="Lopez-Fernandez M."/>
            <person name="Wu X."/>
            <person name="de Brujin I."/>
            <person name="Lundin D."/>
            <person name="Andersson A."/>
            <person name="Bertilsson S."/>
            <person name="Dopson M."/>
        </authorList>
    </citation>
    <scope>NUCLEOTIDE SEQUENCE</scope>
    <source>
        <strain evidence="1">MM415B00342</strain>
    </source>
</reference>
<evidence type="ECO:0000313" key="1">
    <source>
        <dbReference type="EMBL" id="QJA66547.1"/>
    </source>
</evidence>
<protein>
    <submittedName>
        <fullName evidence="1">Putative capsid protein</fullName>
    </submittedName>
</protein>
<proteinExistence type="predicted"/>
<dbReference type="EMBL" id="MT141557">
    <property type="protein sequence ID" value="QJA66547.1"/>
    <property type="molecule type" value="Genomic_DNA"/>
</dbReference>
<sequence length="425" mass="46305">MTRPDFAKGYNEAFLNWWYSGGMNSVMPGAIADLKKANADYEWDAPTSPYATYQEPVFAAKVELWLARNSAVYSLLPKSTFLAKGDSFKFVETELSGLTNVGPTSTPFASLAVESAPTIVDLEQMKPGFYADPWKINFVSRVESTWQKATEPATDPAFIKQFHAEALPHQIDKLLVTTVDTASGSYKTESLDRLLTIYDEASTTYCNAATDPDIYFGKSATIGTRASDSDDTWGCGAGAASTTTMLGSGTTTGARVLKLDYVDAVLAESIKYSKNKRYIIITGPKTINEMQKLIDPKQRYLNSEMDYQQTLNGVSTRKGVEGGFTVGALISNGLTIPVFGSDNVPGESSSNISATVTSQNIGNIYIVDLDAVELRIAVPVTYLETPPQSMATMDYLQTRHMFLWAGQLIATNPRANAVVKYLKAS</sequence>
<accession>A0A6M3JC61</accession>
<gene>
    <name evidence="1" type="ORF">MM415B00342_0009</name>
</gene>